<evidence type="ECO:0000256" key="1">
    <source>
        <dbReference type="SAM" id="Phobius"/>
    </source>
</evidence>
<accession>A0A1A8X6N7</accession>
<dbReference type="EMBL" id="FLQV01001821">
    <property type="protein sequence ID" value="SBT00279.1"/>
    <property type="molecule type" value="Genomic_DNA"/>
</dbReference>
<evidence type="ECO:0000313" key="5">
    <source>
        <dbReference type="Proteomes" id="UP000078560"/>
    </source>
</evidence>
<name>A0A1A8X6N7_PLAOA</name>
<keyword evidence="1" id="KW-0472">Membrane</keyword>
<organism evidence="3 4">
    <name type="scientific">Plasmodium ovale curtisi</name>
    <dbReference type="NCBI Taxonomy" id="864141"/>
    <lineage>
        <taxon>Eukaryota</taxon>
        <taxon>Sar</taxon>
        <taxon>Alveolata</taxon>
        <taxon>Apicomplexa</taxon>
        <taxon>Aconoidasida</taxon>
        <taxon>Haemosporida</taxon>
        <taxon>Plasmodiidae</taxon>
        <taxon>Plasmodium</taxon>
        <taxon>Plasmodium (Plasmodium)</taxon>
    </lineage>
</organism>
<gene>
    <name evidence="3" type="ORF">POVCU1_058880</name>
    <name evidence="2" type="ORF">POVCU2_0056000</name>
</gene>
<evidence type="ECO:0000313" key="3">
    <source>
        <dbReference type="EMBL" id="SBT00279.1"/>
    </source>
</evidence>
<dbReference type="Proteomes" id="UP000078560">
    <property type="component" value="Unassembled WGS sequence"/>
</dbReference>
<proteinExistence type="predicted"/>
<dbReference type="AlphaFoldDB" id="A0A1A8X6N7"/>
<evidence type="ECO:0000313" key="4">
    <source>
        <dbReference type="Proteomes" id="UP000078546"/>
    </source>
</evidence>
<reference evidence="4 5" key="2">
    <citation type="submission" date="2016-05" db="EMBL/GenBank/DDBJ databases">
        <authorList>
            <person name="Naeem Raeece"/>
        </authorList>
    </citation>
    <scope>NUCLEOTIDE SEQUENCE [LARGE SCALE GENOMIC DNA]</scope>
</reference>
<protein>
    <submittedName>
        <fullName evidence="3">PIR Superfamily Protein</fullName>
    </submittedName>
</protein>
<dbReference type="Proteomes" id="UP000078546">
    <property type="component" value="Unassembled WGS sequence"/>
</dbReference>
<dbReference type="EMBL" id="FLQU01000762">
    <property type="protein sequence ID" value="SBS89604.1"/>
    <property type="molecule type" value="Genomic_DNA"/>
</dbReference>
<reference evidence="3" key="1">
    <citation type="submission" date="2016-05" db="EMBL/GenBank/DDBJ databases">
        <authorList>
            <person name="Lavstsen T."/>
            <person name="Jespersen J.S."/>
        </authorList>
    </citation>
    <scope>NUCLEOTIDE SEQUENCE [LARGE SCALE GENOMIC DNA]</scope>
</reference>
<keyword evidence="1" id="KW-1133">Transmembrane helix</keyword>
<feature type="transmembrane region" description="Helical" evidence="1">
    <location>
        <begin position="75"/>
        <end position="96"/>
    </location>
</feature>
<sequence>MNGLYNDRNIPCTNESHEYCNDFNECNVIYKINKLCKLQCTAEEAHSPDNAQSACSEVDSFPQDLPLEHNENPSIGVTTTVVPILVSLFAIFPILYKLTPFVPWLHKPITKIKSFLSNPNENLNDTLFNGISESDNKNFIERPHYITYHSS</sequence>
<keyword evidence="1" id="KW-0812">Transmembrane</keyword>
<evidence type="ECO:0000313" key="2">
    <source>
        <dbReference type="EMBL" id="SBS89604.1"/>
    </source>
</evidence>